<accession>A0A1F5P577</accession>
<feature type="active site" description="Schiff-base intermediate with DNA" evidence="15">
    <location>
        <position position="2"/>
    </location>
</feature>
<evidence type="ECO:0000256" key="1">
    <source>
        <dbReference type="ARBA" id="ARBA00001668"/>
    </source>
</evidence>
<keyword evidence="10 15" id="KW-0234">DNA repair</keyword>
<keyword evidence="7 15" id="KW-0378">Hydrolase</keyword>
<sequence length="271" mass="31102">MPELPEVETVVRELGRKLKGRSINDVRVLYPGVIEFPSVKEFVKRLKNKKIKDVARRGKLIIINLHGGDYLLVHLKMTGQLVFNQEPHKHTRVIFKIGKDSLNYNDLRKFGFLLLTDEKGLDEILNQRFRFGPEPLMKEFTFDYLYEKIRGRSTPIKSLLLDQRILAGIGNIYADEALFLAKIRPLRKARSLNRAEVKSLHRAIKKVLALAVKHGGSSSRNYVRTNGAEGTFHKLHNVYQRHGLPCKVCGRPLQRIVLGGRGTHYCLKCQK</sequence>
<evidence type="ECO:0000256" key="6">
    <source>
        <dbReference type="ARBA" id="ARBA00022771"/>
    </source>
</evidence>
<feature type="binding site" evidence="15">
    <location>
        <position position="88"/>
    </location>
    <ligand>
        <name>DNA</name>
        <dbReference type="ChEBI" id="CHEBI:16991"/>
    </ligand>
</feature>
<dbReference type="InterPro" id="IPR000214">
    <property type="entry name" value="Znf_DNA_glyclase/AP_lyase"/>
</dbReference>
<organism evidence="18 19">
    <name type="scientific">Candidatus Doudnabacteria bacterium RIFCSPHIGHO2_02_FULL_46_11</name>
    <dbReference type="NCBI Taxonomy" id="1817832"/>
    <lineage>
        <taxon>Bacteria</taxon>
        <taxon>Candidatus Doudnaibacteriota</taxon>
    </lineage>
</organism>
<dbReference type="GO" id="GO:0008270">
    <property type="term" value="F:zinc ion binding"/>
    <property type="evidence" value="ECO:0007669"/>
    <property type="project" value="UniProtKB-UniRule"/>
</dbReference>
<dbReference type="PROSITE" id="PS51066">
    <property type="entry name" value="ZF_FPG_2"/>
    <property type="match status" value="1"/>
</dbReference>
<evidence type="ECO:0000256" key="9">
    <source>
        <dbReference type="ARBA" id="ARBA00023125"/>
    </source>
</evidence>
<comment type="catalytic activity">
    <reaction evidence="1 15">
        <text>Hydrolysis of DNA containing ring-opened 7-methylguanine residues, releasing 2,6-diamino-4-hydroxy-5-(N-methyl)formamidopyrimidine.</text>
        <dbReference type="EC" id="3.2.2.23"/>
    </reaction>
</comment>
<feature type="active site" description="Proton donor; for delta-elimination activity" evidence="15">
    <location>
        <position position="261"/>
    </location>
</feature>
<dbReference type="SMART" id="SM00898">
    <property type="entry name" value="Fapy_DNA_glyco"/>
    <property type="match status" value="1"/>
</dbReference>
<dbReference type="SMART" id="SM01232">
    <property type="entry name" value="H2TH"/>
    <property type="match status" value="1"/>
</dbReference>
<dbReference type="PROSITE" id="PS01242">
    <property type="entry name" value="ZF_FPG_1"/>
    <property type="match status" value="1"/>
</dbReference>
<dbReference type="SUPFAM" id="SSF57716">
    <property type="entry name" value="Glucocorticoid receptor-like (DNA-binding domain)"/>
    <property type="match status" value="1"/>
</dbReference>
<dbReference type="STRING" id="1817832.A3J48_00625"/>
<dbReference type="PROSITE" id="PS51068">
    <property type="entry name" value="FPG_CAT"/>
    <property type="match status" value="1"/>
</dbReference>
<evidence type="ECO:0000256" key="12">
    <source>
        <dbReference type="ARBA" id="ARBA00023268"/>
    </source>
</evidence>
<dbReference type="SUPFAM" id="SSF81624">
    <property type="entry name" value="N-terminal domain of MutM-like DNA repair proteins"/>
    <property type="match status" value="1"/>
</dbReference>
<dbReference type="Proteomes" id="UP000176786">
    <property type="component" value="Unassembled WGS sequence"/>
</dbReference>
<gene>
    <name evidence="15" type="primary">mutM</name>
    <name evidence="15" type="synonym">fpg</name>
    <name evidence="18" type="ORF">A3J48_00625</name>
</gene>
<dbReference type="Pfam" id="PF06831">
    <property type="entry name" value="H2TH"/>
    <property type="match status" value="1"/>
</dbReference>
<dbReference type="GO" id="GO:0140078">
    <property type="term" value="F:class I DNA-(apurinic or apyrimidinic site) endonuclease activity"/>
    <property type="evidence" value="ECO:0007669"/>
    <property type="project" value="UniProtKB-EC"/>
</dbReference>
<keyword evidence="5 15" id="KW-0227">DNA damage</keyword>
<evidence type="ECO:0000256" key="7">
    <source>
        <dbReference type="ARBA" id="ARBA00022801"/>
    </source>
</evidence>
<dbReference type="PANTHER" id="PTHR22993:SF9">
    <property type="entry name" value="FORMAMIDOPYRIMIDINE-DNA GLYCOSYLASE"/>
    <property type="match status" value="1"/>
</dbReference>
<feature type="active site" description="Proton donor" evidence="15">
    <location>
        <position position="3"/>
    </location>
</feature>
<keyword evidence="9 15" id="KW-0238">DNA-binding</keyword>
<keyword evidence="11 15" id="KW-0456">Lyase</keyword>
<dbReference type="Gene3D" id="1.10.8.50">
    <property type="match status" value="1"/>
</dbReference>
<keyword evidence="4 15" id="KW-0479">Metal-binding</keyword>
<dbReference type="InterPro" id="IPR015886">
    <property type="entry name" value="H2TH_FPG"/>
</dbReference>
<evidence type="ECO:0000256" key="13">
    <source>
        <dbReference type="ARBA" id="ARBA00023295"/>
    </source>
</evidence>
<dbReference type="Pfam" id="PF01149">
    <property type="entry name" value="Fapy_DNA_glyco"/>
    <property type="match status" value="1"/>
</dbReference>
<comment type="subunit">
    <text evidence="3 15">Monomer.</text>
</comment>
<reference evidence="18 19" key="1">
    <citation type="journal article" date="2016" name="Nat. Commun.">
        <title>Thousands of microbial genomes shed light on interconnected biogeochemical processes in an aquifer system.</title>
        <authorList>
            <person name="Anantharaman K."/>
            <person name="Brown C.T."/>
            <person name="Hug L.A."/>
            <person name="Sharon I."/>
            <person name="Castelle C.J."/>
            <person name="Probst A.J."/>
            <person name="Thomas B.C."/>
            <person name="Singh A."/>
            <person name="Wilkins M.J."/>
            <person name="Karaoz U."/>
            <person name="Brodie E.L."/>
            <person name="Williams K.H."/>
            <person name="Hubbard S.S."/>
            <person name="Banfield J.F."/>
        </authorList>
    </citation>
    <scope>NUCLEOTIDE SEQUENCE [LARGE SCALE GENOMIC DNA]</scope>
</reference>
<dbReference type="HAMAP" id="MF_00103">
    <property type="entry name" value="Fapy_DNA_glycosyl"/>
    <property type="match status" value="1"/>
</dbReference>
<keyword evidence="8 15" id="KW-0862">Zinc</keyword>
<comment type="function">
    <text evidence="15">Involved in base excision repair of DNA damaged by oxidation or by mutagenic agents. Acts as DNA glycosylase that recognizes and removes damaged bases. Has a preference for oxidized purines, such as 7,8-dihydro-8-oxoguanine (8-oxoG). Has AP (apurinic/apyrimidinic) lyase activity and introduces nicks in the DNA strand. Cleaves the DNA backbone by beta-delta elimination to generate a single-strand break at the site of the removed base with both 3'- and 5'-phosphates.</text>
</comment>
<dbReference type="GO" id="GO:0034039">
    <property type="term" value="F:8-oxo-7,8-dihydroguanine DNA N-glycosylase activity"/>
    <property type="evidence" value="ECO:0007669"/>
    <property type="project" value="TreeGrafter"/>
</dbReference>
<feature type="binding site" evidence="15">
    <location>
        <position position="108"/>
    </location>
    <ligand>
        <name>DNA</name>
        <dbReference type="ChEBI" id="CHEBI:16991"/>
    </ligand>
</feature>
<comment type="caution">
    <text evidence="18">The sequence shown here is derived from an EMBL/GenBank/DDBJ whole genome shotgun (WGS) entry which is preliminary data.</text>
</comment>
<protein>
    <recommendedName>
        <fullName evidence="15">Formamidopyrimidine-DNA glycosylase</fullName>
        <shortName evidence="15">Fapy-DNA glycosylase</shortName>
        <ecNumber evidence="15">3.2.2.23</ecNumber>
    </recommendedName>
    <alternativeName>
        <fullName evidence="15">DNA-(apurinic or apyrimidinic site) lyase MutM</fullName>
        <shortName evidence="15">AP lyase MutM</shortName>
        <ecNumber evidence="15">4.2.99.18</ecNumber>
    </alternativeName>
</protein>
<dbReference type="GO" id="GO:0006284">
    <property type="term" value="P:base-excision repair"/>
    <property type="evidence" value="ECO:0007669"/>
    <property type="project" value="InterPro"/>
</dbReference>
<dbReference type="GO" id="GO:0003684">
    <property type="term" value="F:damaged DNA binding"/>
    <property type="evidence" value="ECO:0007669"/>
    <property type="project" value="InterPro"/>
</dbReference>
<comment type="similarity">
    <text evidence="2 15">Belongs to the FPG family.</text>
</comment>
<evidence type="ECO:0000259" key="17">
    <source>
        <dbReference type="PROSITE" id="PS51068"/>
    </source>
</evidence>
<evidence type="ECO:0000256" key="14">
    <source>
        <dbReference type="ARBA" id="ARBA00044632"/>
    </source>
</evidence>
<dbReference type="InterPro" id="IPR015887">
    <property type="entry name" value="DNA_glyclase_Znf_dom_DNA_BS"/>
</dbReference>
<feature type="active site" description="Proton donor; for beta-elimination activity" evidence="15">
    <location>
        <position position="59"/>
    </location>
</feature>
<evidence type="ECO:0000256" key="4">
    <source>
        <dbReference type="ARBA" id="ARBA00022723"/>
    </source>
</evidence>
<dbReference type="PANTHER" id="PTHR22993">
    <property type="entry name" value="FORMAMIDOPYRIMIDINE-DNA GLYCOSYLASE"/>
    <property type="match status" value="1"/>
</dbReference>
<comment type="cofactor">
    <cofactor evidence="15">
        <name>Zn(2+)</name>
        <dbReference type="ChEBI" id="CHEBI:29105"/>
    </cofactor>
    <text evidence="15">Binds 1 zinc ion per subunit.</text>
</comment>
<dbReference type="EMBL" id="MFES01000029">
    <property type="protein sequence ID" value="OGE84985.1"/>
    <property type="molecule type" value="Genomic_DNA"/>
</dbReference>
<dbReference type="CDD" id="cd08966">
    <property type="entry name" value="EcFpg-like_N"/>
    <property type="match status" value="1"/>
</dbReference>
<evidence type="ECO:0000259" key="16">
    <source>
        <dbReference type="PROSITE" id="PS51066"/>
    </source>
</evidence>
<feature type="domain" description="FPG-type" evidence="16">
    <location>
        <begin position="237"/>
        <end position="271"/>
    </location>
</feature>
<evidence type="ECO:0000256" key="2">
    <source>
        <dbReference type="ARBA" id="ARBA00009409"/>
    </source>
</evidence>
<feature type="domain" description="Formamidopyrimidine-DNA glycosylase catalytic" evidence="17">
    <location>
        <begin position="2"/>
        <end position="111"/>
    </location>
</feature>
<evidence type="ECO:0000256" key="5">
    <source>
        <dbReference type="ARBA" id="ARBA00022763"/>
    </source>
</evidence>
<dbReference type="SUPFAM" id="SSF46946">
    <property type="entry name" value="S13-like H2TH domain"/>
    <property type="match status" value="1"/>
</dbReference>
<dbReference type="InterPro" id="IPR020629">
    <property type="entry name" value="FPG_Glyclase"/>
</dbReference>
<dbReference type="NCBIfam" id="TIGR00577">
    <property type="entry name" value="fpg"/>
    <property type="match status" value="1"/>
</dbReference>
<evidence type="ECO:0000313" key="19">
    <source>
        <dbReference type="Proteomes" id="UP000176786"/>
    </source>
</evidence>
<dbReference type="Gene3D" id="3.20.190.10">
    <property type="entry name" value="MutM-like, N-terminal"/>
    <property type="match status" value="1"/>
</dbReference>
<keyword evidence="12 15" id="KW-0511">Multifunctional enzyme</keyword>
<evidence type="ECO:0000313" key="18">
    <source>
        <dbReference type="EMBL" id="OGE84985.1"/>
    </source>
</evidence>
<keyword evidence="6 15" id="KW-0863">Zinc-finger</keyword>
<evidence type="ECO:0000256" key="15">
    <source>
        <dbReference type="HAMAP-Rule" id="MF_00103"/>
    </source>
</evidence>
<dbReference type="InterPro" id="IPR035937">
    <property type="entry name" value="FPG_N"/>
</dbReference>
<feature type="binding site" evidence="15">
    <location>
        <position position="152"/>
    </location>
    <ligand>
        <name>DNA</name>
        <dbReference type="ChEBI" id="CHEBI:16991"/>
    </ligand>
</feature>
<dbReference type="InterPro" id="IPR012319">
    <property type="entry name" value="FPG_cat"/>
</dbReference>
<dbReference type="InterPro" id="IPR010979">
    <property type="entry name" value="Ribosomal_uS13-like_H2TH"/>
</dbReference>
<evidence type="ECO:0000256" key="3">
    <source>
        <dbReference type="ARBA" id="ARBA00011245"/>
    </source>
</evidence>
<name>A0A1F5P577_9BACT</name>
<dbReference type="AlphaFoldDB" id="A0A1F5P577"/>
<evidence type="ECO:0000256" key="8">
    <source>
        <dbReference type="ARBA" id="ARBA00022833"/>
    </source>
</evidence>
<proteinExistence type="inferred from homology"/>
<dbReference type="Pfam" id="PF06827">
    <property type="entry name" value="zf-FPG_IleRS"/>
    <property type="match status" value="1"/>
</dbReference>
<dbReference type="EC" id="3.2.2.23" evidence="15"/>
<dbReference type="InterPro" id="IPR010663">
    <property type="entry name" value="Znf_FPG/IleRS"/>
</dbReference>
<comment type="catalytic activity">
    <reaction evidence="14 15">
        <text>2'-deoxyribonucleotide-(2'-deoxyribose 5'-phosphate)-2'-deoxyribonucleotide-DNA = a 3'-end 2'-deoxyribonucleotide-(2,3-dehydro-2,3-deoxyribose 5'-phosphate)-DNA + a 5'-end 5'-phospho-2'-deoxyribonucleoside-DNA + H(+)</text>
        <dbReference type="Rhea" id="RHEA:66592"/>
        <dbReference type="Rhea" id="RHEA-COMP:13180"/>
        <dbReference type="Rhea" id="RHEA-COMP:16897"/>
        <dbReference type="Rhea" id="RHEA-COMP:17067"/>
        <dbReference type="ChEBI" id="CHEBI:15378"/>
        <dbReference type="ChEBI" id="CHEBI:136412"/>
        <dbReference type="ChEBI" id="CHEBI:157695"/>
        <dbReference type="ChEBI" id="CHEBI:167181"/>
        <dbReference type="EC" id="4.2.99.18"/>
    </reaction>
</comment>
<evidence type="ECO:0000256" key="10">
    <source>
        <dbReference type="ARBA" id="ARBA00023204"/>
    </source>
</evidence>
<dbReference type="FunFam" id="1.10.8.50:FF:000003">
    <property type="entry name" value="Formamidopyrimidine-DNA glycosylase"/>
    <property type="match status" value="1"/>
</dbReference>
<dbReference type="NCBIfam" id="NF002211">
    <property type="entry name" value="PRK01103.1"/>
    <property type="match status" value="1"/>
</dbReference>
<keyword evidence="13 15" id="KW-0326">Glycosidase</keyword>
<dbReference type="EC" id="4.2.99.18" evidence="15"/>
<evidence type="ECO:0000256" key="11">
    <source>
        <dbReference type="ARBA" id="ARBA00023239"/>
    </source>
</evidence>